<evidence type="ECO:0000256" key="2">
    <source>
        <dbReference type="ARBA" id="ARBA00023125"/>
    </source>
</evidence>
<dbReference type="RefSeq" id="WP_210040830.1">
    <property type="nucleotide sequence ID" value="NZ_JBHLVU010000021.1"/>
</dbReference>
<evidence type="ECO:0000313" key="5">
    <source>
        <dbReference type="EMBL" id="MBW7456189.1"/>
    </source>
</evidence>
<dbReference type="PROSITE" id="PS00356">
    <property type="entry name" value="HTH_LACI_1"/>
    <property type="match status" value="1"/>
</dbReference>
<dbReference type="CDD" id="cd19975">
    <property type="entry name" value="PBP1_CcpA-like"/>
    <property type="match status" value="1"/>
</dbReference>
<dbReference type="SMART" id="SM00354">
    <property type="entry name" value="HTH_LACI"/>
    <property type="match status" value="1"/>
</dbReference>
<dbReference type="Proteomes" id="UP001519887">
    <property type="component" value="Unassembled WGS sequence"/>
</dbReference>
<protein>
    <submittedName>
        <fullName evidence="5">LacI family transcriptional regulator</fullName>
    </submittedName>
</protein>
<gene>
    <name evidence="5" type="ORF">K0U00_19340</name>
</gene>
<dbReference type="Pfam" id="PF13377">
    <property type="entry name" value="Peripla_BP_3"/>
    <property type="match status" value="1"/>
</dbReference>
<dbReference type="SUPFAM" id="SSF47413">
    <property type="entry name" value="lambda repressor-like DNA-binding domains"/>
    <property type="match status" value="1"/>
</dbReference>
<feature type="domain" description="HTH lacI-type" evidence="4">
    <location>
        <begin position="3"/>
        <end position="57"/>
    </location>
</feature>
<dbReference type="InterPro" id="IPR028082">
    <property type="entry name" value="Peripla_BP_I"/>
</dbReference>
<evidence type="ECO:0000256" key="1">
    <source>
        <dbReference type="ARBA" id="ARBA00023015"/>
    </source>
</evidence>
<dbReference type="PROSITE" id="PS50932">
    <property type="entry name" value="HTH_LACI_2"/>
    <property type="match status" value="1"/>
</dbReference>
<keyword evidence="1" id="KW-0805">Transcription regulation</keyword>
<evidence type="ECO:0000256" key="3">
    <source>
        <dbReference type="ARBA" id="ARBA00023163"/>
    </source>
</evidence>
<dbReference type="PANTHER" id="PTHR30146:SF109">
    <property type="entry name" value="HTH-TYPE TRANSCRIPTIONAL REGULATOR GALS"/>
    <property type="match status" value="1"/>
</dbReference>
<dbReference type="Gene3D" id="3.40.50.2300">
    <property type="match status" value="2"/>
</dbReference>
<name>A0ABS7C5N5_9BACL</name>
<dbReference type="InterPro" id="IPR046335">
    <property type="entry name" value="LacI/GalR-like_sensor"/>
</dbReference>
<proteinExistence type="predicted"/>
<dbReference type="InterPro" id="IPR010982">
    <property type="entry name" value="Lambda_DNA-bd_dom_sf"/>
</dbReference>
<reference evidence="5 6" key="1">
    <citation type="submission" date="2021-07" db="EMBL/GenBank/DDBJ databases">
        <title>Paenibacillus radiodurans sp. nov., isolated from the southeastern edge of Tengger Desert.</title>
        <authorList>
            <person name="Zhang G."/>
        </authorList>
    </citation>
    <scope>NUCLEOTIDE SEQUENCE [LARGE SCALE GENOMIC DNA]</scope>
    <source>
        <strain evidence="5 6">CCM 7311</strain>
    </source>
</reference>
<organism evidence="5 6">
    <name type="scientific">Paenibacillus sepulcri</name>
    <dbReference type="NCBI Taxonomy" id="359917"/>
    <lineage>
        <taxon>Bacteria</taxon>
        <taxon>Bacillati</taxon>
        <taxon>Bacillota</taxon>
        <taxon>Bacilli</taxon>
        <taxon>Bacillales</taxon>
        <taxon>Paenibacillaceae</taxon>
        <taxon>Paenibacillus</taxon>
    </lineage>
</organism>
<keyword evidence="3" id="KW-0804">Transcription</keyword>
<dbReference type="PRINTS" id="PR00036">
    <property type="entry name" value="HTHLACI"/>
</dbReference>
<dbReference type="SUPFAM" id="SSF53822">
    <property type="entry name" value="Periplasmic binding protein-like I"/>
    <property type="match status" value="1"/>
</dbReference>
<dbReference type="Pfam" id="PF00356">
    <property type="entry name" value="LacI"/>
    <property type="match status" value="1"/>
</dbReference>
<dbReference type="PANTHER" id="PTHR30146">
    <property type="entry name" value="LACI-RELATED TRANSCRIPTIONAL REPRESSOR"/>
    <property type="match status" value="1"/>
</dbReference>
<dbReference type="CDD" id="cd01392">
    <property type="entry name" value="HTH_LacI"/>
    <property type="match status" value="1"/>
</dbReference>
<sequence length="341" mass="38288">MKPKIKDVAKQAGVSTTTVSRVLNGEKYVKDDLKAKVQRVIDELGYSPSHIARSLVRQKTNLIGIIVPDLTSSFYATILSSVEQTASQAGYFLLVCDIHEDTGKELKYLNIFKEMRVEGIVIMHEKLDDEIRAFLDKLDIPVIFSSVRPADQKFMSVIIDDYSAAYDATCYLIGLGHERIAFIGGDMRDVTSGQSRYAGYRKALEDNNIPIEDDYIRFGDYKPQSGYERMKELLASRVRPTAVFAVSDDMAAGAMNCINDHLLSVPDDISVIGFDGSQLTELVRPRLSSMEQPIEEMGKVTVLSLIDFMTQQQTGFKKDLILKHRLVVRDSCRPVVKQQET</sequence>
<evidence type="ECO:0000259" key="4">
    <source>
        <dbReference type="PROSITE" id="PS50932"/>
    </source>
</evidence>
<dbReference type="Gene3D" id="1.10.260.40">
    <property type="entry name" value="lambda repressor-like DNA-binding domains"/>
    <property type="match status" value="1"/>
</dbReference>
<evidence type="ECO:0000313" key="6">
    <source>
        <dbReference type="Proteomes" id="UP001519887"/>
    </source>
</evidence>
<dbReference type="EMBL" id="JAHZIK010000518">
    <property type="protein sequence ID" value="MBW7456189.1"/>
    <property type="molecule type" value="Genomic_DNA"/>
</dbReference>
<keyword evidence="6" id="KW-1185">Reference proteome</keyword>
<comment type="caution">
    <text evidence="5">The sequence shown here is derived from an EMBL/GenBank/DDBJ whole genome shotgun (WGS) entry which is preliminary data.</text>
</comment>
<dbReference type="InterPro" id="IPR000843">
    <property type="entry name" value="HTH_LacI"/>
</dbReference>
<accession>A0ABS7C5N5</accession>
<keyword evidence="2" id="KW-0238">DNA-binding</keyword>